<accession>A0A8T2T0X1</accession>
<keyword evidence="1" id="KW-0472">Membrane</keyword>
<sequence length="104" mass="12387">MQYRSLLSGSSPYVHKYVDSIMLDCICIMYGFYMHMCILSCVIYMVSVRMHPHLVCMDLHYVCIVQCVCKHYVWTHLYYICVMYGLVMRNGIRFGKPWWTHGRG</sequence>
<organism evidence="2 3">
    <name type="scientific">Ceratopteris richardii</name>
    <name type="common">Triangle waterfern</name>
    <dbReference type="NCBI Taxonomy" id="49495"/>
    <lineage>
        <taxon>Eukaryota</taxon>
        <taxon>Viridiplantae</taxon>
        <taxon>Streptophyta</taxon>
        <taxon>Embryophyta</taxon>
        <taxon>Tracheophyta</taxon>
        <taxon>Polypodiopsida</taxon>
        <taxon>Polypodiidae</taxon>
        <taxon>Polypodiales</taxon>
        <taxon>Pteridineae</taxon>
        <taxon>Pteridaceae</taxon>
        <taxon>Parkerioideae</taxon>
        <taxon>Ceratopteris</taxon>
    </lineage>
</organism>
<keyword evidence="1" id="KW-0812">Transmembrane</keyword>
<gene>
    <name evidence="2" type="ORF">KP509_16G024100</name>
</gene>
<reference evidence="2" key="1">
    <citation type="submission" date="2021-08" db="EMBL/GenBank/DDBJ databases">
        <title>WGS assembly of Ceratopteris richardii.</title>
        <authorList>
            <person name="Marchant D.B."/>
            <person name="Chen G."/>
            <person name="Jenkins J."/>
            <person name="Shu S."/>
            <person name="Leebens-Mack J."/>
            <person name="Grimwood J."/>
            <person name="Schmutz J."/>
            <person name="Soltis P."/>
            <person name="Soltis D."/>
            <person name="Chen Z.-H."/>
        </authorList>
    </citation>
    <scope>NUCLEOTIDE SEQUENCE</scope>
    <source>
        <strain evidence="2">Whitten #5841</strain>
        <tissue evidence="2">Leaf</tissue>
    </source>
</reference>
<evidence type="ECO:0000313" key="3">
    <source>
        <dbReference type="Proteomes" id="UP000825935"/>
    </source>
</evidence>
<protein>
    <submittedName>
        <fullName evidence="2">Uncharacterized protein</fullName>
    </submittedName>
</protein>
<comment type="caution">
    <text evidence="2">The sequence shown here is derived from an EMBL/GenBank/DDBJ whole genome shotgun (WGS) entry which is preliminary data.</text>
</comment>
<keyword evidence="3" id="KW-1185">Reference proteome</keyword>
<dbReference type="Proteomes" id="UP000825935">
    <property type="component" value="Chromosome 16"/>
</dbReference>
<dbReference type="EMBL" id="CM035421">
    <property type="protein sequence ID" value="KAH7387466.1"/>
    <property type="molecule type" value="Genomic_DNA"/>
</dbReference>
<evidence type="ECO:0000313" key="2">
    <source>
        <dbReference type="EMBL" id="KAH7387466.1"/>
    </source>
</evidence>
<evidence type="ECO:0000256" key="1">
    <source>
        <dbReference type="SAM" id="Phobius"/>
    </source>
</evidence>
<name>A0A8T2T0X1_CERRI</name>
<dbReference type="AlphaFoldDB" id="A0A8T2T0X1"/>
<feature type="transmembrane region" description="Helical" evidence="1">
    <location>
        <begin position="21"/>
        <end position="47"/>
    </location>
</feature>
<keyword evidence="1" id="KW-1133">Transmembrane helix</keyword>
<proteinExistence type="predicted"/>